<dbReference type="RefSeq" id="WP_119059129.1">
    <property type="nucleotide sequence ID" value="NZ_UNSC01000003.1"/>
</dbReference>
<gene>
    <name evidence="4" type="primary">pdxA2</name>
    <name evidence="4" type="ORF">SAMEA104719789_00710</name>
</gene>
<dbReference type="Proteomes" id="UP000262142">
    <property type="component" value="Unassembled WGS sequence"/>
</dbReference>
<dbReference type="Gene3D" id="3.40.718.10">
    <property type="entry name" value="Isopropylmalate Dehydrogenase"/>
    <property type="match status" value="1"/>
</dbReference>
<evidence type="ECO:0000256" key="1">
    <source>
        <dbReference type="ARBA" id="ARBA00022723"/>
    </source>
</evidence>
<dbReference type="SUPFAM" id="SSF53659">
    <property type="entry name" value="Isocitrate/Isopropylmalate dehydrogenase-like"/>
    <property type="match status" value="1"/>
</dbReference>
<dbReference type="InterPro" id="IPR005255">
    <property type="entry name" value="PdxA_fam"/>
</dbReference>
<protein>
    <submittedName>
        <fullName evidence="4">4-hydroxythreonine-4-phosphate dehydrogenase 2</fullName>
        <ecNumber evidence="4">1.1.1.262</ecNumber>
    </submittedName>
</protein>
<accession>A0A383TYE1</accession>
<keyword evidence="1" id="KW-0479">Metal-binding</keyword>
<name>A0A383TYE1_9FLAO</name>
<evidence type="ECO:0000256" key="2">
    <source>
        <dbReference type="ARBA" id="ARBA00023002"/>
    </source>
</evidence>
<sequence length="336" mass="37580">MMKNKDLYRIAISIGDINGIGLEIIFKALEKLKGNKNFIPVIFGPSNTIKHVFELFELRLKLHFIQSEEQAEPNFINVLDRNYKNIYVKFGENRPEAGELAFLSLKHAAESVRLGKCDALVTAPINKNNIQSEEFRFPGHTEFLENIWVGKSLMFMVHPQIKVGLVTNHLPVKEIAKNITQQRIEQKIELIFTSLKKDFGIVQPKIAVLALNPHAGDNGILGEEENKIIIPAIKEKLEKNRIVFGPFPADSFFTASNLPKFDAILAMYHDQGLASFKSLAGLEGVNFTAGLDYVRTSPDHGVAYDIAGENKADAKSMEAAIETAVQILNHRKSISE</sequence>
<proteinExistence type="predicted"/>
<dbReference type="NCBIfam" id="TIGR00557">
    <property type="entry name" value="pdxA"/>
    <property type="match status" value="1"/>
</dbReference>
<dbReference type="PANTHER" id="PTHR30004">
    <property type="entry name" value="4-HYDROXYTHREONINE-4-PHOSPHATE DEHYDROGENASE"/>
    <property type="match status" value="1"/>
</dbReference>
<reference evidence="4 5" key="1">
    <citation type="submission" date="2018-09" db="EMBL/GenBank/DDBJ databases">
        <authorList>
            <consortium name="Pathogen Informatics"/>
        </authorList>
    </citation>
    <scope>NUCLEOTIDE SEQUENCE [LARGE SCALE GENOMIC DNA]</scope>
    <source>
        <strain evidence="4 5">OH-22767</strain>
    </source>
</reference>
<dbReference type="EC" id="1.1.1.262" evidence="4"/>
<keyword evidence="5" id="KW-1185">Reference proteome</keyword>
<dbReference type="GO" id="GO:0050570">
    <property type="term" value="F:4-hydroxythreonine-4-phosphate dehydrogenase activity"/>
    <property type="evidence" value="ECO:0007669"/>
    <property type="project" value="UniProtKB-EC"/>
</dbReference>
<keyword evidence="2 4" id="KW-0560">Oxidoreductase</keyword>
<keyword evidence="3" id="KW-0520">NAD</keyword>
<dbReference type="PANTHER" id="PTHR30004:SF6">
    <property type="entry name" value="D-THREONATE 4-PHOSPHATE DEHYDROGENASE"/>
    <property type="match status" value="1"/>
</dbReference>
<organism evidence="4 5">
    <name type="scientific">Candidatus Ornithobacterium hominis</name>
    <dbReference type="NCBI Taxonomy" id="2497989"/>
    <lineage>
        <taxon>Bacteria</taxon>
        <taxon>Pseudomonadati</taxon>
        <taxon>Bacteroidota</taxon>
        <taxon>Flavobacteriia</taxon>
        <taxon>Flavobacteriales</taxon>
        <taxon>Weeksellaceae</taxon>
        <taxon>Ornithobacterium</taxon>
    </lineage>
</organism>
<evidence type="ECO:0000256" key="3">
    <source>
        <dbReference type="ARBA" id="ARBA00023027"/>
    </source>
</evidence>
<dbReference type="GO" id="GO:0051287">
    <property type="term" value="F:NAD binding"/>
    <property type="evidence" value="ECO:0007669"/>
    <property type="project" value="InterPro"/>
</dbReference>
<evidence type="ECO:0000313" key="4">
    <source>
        <dbReference type="EMBL" id="SZD72270.1"/>
    </source>
</evidence>
<dbReference type="OrthoDB" id="9801783at2"/>
<dbReference type="AlphaFoldDB" id="A0A383TYE1"/>
<dbReference type="Pfam" id="PF04166">
    <property type="entry name" value="PdxA"/>
    <property type="match status" value="1"/>
</dbReference>
<dbReference type="GO" id="GO:0046872">
    <property type="term" value="F:metal ion binding"/>
    <property type="evidence" value="ECO:0007669"/>
    <property type="project" value="UniProtKB-KW"/>
</dbReference>
<dbReference type="EMBL" id="UNSC01000003">
    <property type="protein sequence ID" value="SZD72270.1"/>
    <property type="molecule type" value="Genomic_DNA"/>
</dbReference>
<evidence type="ECO:0000313" key="5">
    <source>
        <dbReference type="Proteomes" id="UP000262142"/>
    </source>
</evidence>